<keyword evidence="6" id="KW-0862">Zinc</keyword>
<dbReference type="GO" id="GO:2000177">
    <property type="term" value="P:regulation of neural precursor cell proliferation"/>
    <property type="evidence" value="ECO:0007669"/>
    <property type="project" value="UniProtKB-ARBA"/>
</dbReference>
<dbReference type="InterPro" id="IPR050527">
    <property type="entry name" value="Snail/Krueppel_Znf"/>
</dbReference>
<keyword evidence="3" id="KW-0479">Metal-binding</keyword>
<evidence type="ECO:0000256" key="8">
    <source>
        <dbReference type="ARBA" id="ARBA00023125"/>
    </source>
</evidence>
<keyword evidence="8" id="KW-0238">DNA-binding</keyword>
<dbReference type="InterPro" id="IPR013087">
    <property type="entry name" value="Znf_C2H2_type"/>
</dbReference>
<feature type="compositionally biased region" description="Low complexity" evidence="13">
    <location>
        <begin position="294"/>
        <end position="306"/>
    </location>
</feature>
<dbReference type="Gene3D" id="3.30.160.60">
    <property type="entry name" value="Classic Zinc Finger"/>
    <property type="match status" value="4"/>
</dbReference>
<feature type="compositionally biased region" description="Polar residues" evidence="13">
    <location>
        <begin position="308"/>
        <end position="324"/>
    </location>
</feature>
<feature type="domain" description="C2H2-type" evidence="14">
    <location>
        <begin position="154"/>
        <end position="181"/>
    </location>
</feature>
<organism evidence="15 16">
    <name type="scientific">Tigriopus californicus</name>
    <name type="common">Marine copepod</name>
    <dbReference type="NCBI Taxonomy" id="6832"/>
    <lineage>
        <taxon>Eukaryota</taxon>
        <taxon>Metazoa</taxon>
        <taxon>Ecdysozoa</taxon>
        <taxon>Arthropoda</taxon>
        <taxon>Crustacea</taxon>
        <taxon>Multicrustacea</taxon>
        <taxon>Hexanauplia</taxon>
        <taxon>Copepoda</taxon>
        <taxon>Harpacticoida</taxon>
        <taxon>Harpacticidae</taxon>
        <taxon>Tigriopus</taxon>
    </lineage>
</organism>
<feature type="region of interest" description="Disordered" evidence="13">
    <location>
        <begin position="109"/>
        <end position="131"/>
    </location>
</feature>
<keyword evidence="9" id="KW-0804">Transcription</keyword>
<feature type="domain" description="C2H2-type" evidence="14">
    <location>
        <begin position="239"/>
        <end position="266"/>
    </location>
</feature>
<feature type="compositionally biased region" description="Pro residues" evidence="13">
    <location>
        <begin position="70"/>
        <end position="82"/>
    </location>
</feature>
<dbReference type="SMART" id="SM00355">
    <property type="entry name" value="ZnF_C2H2"/>
    <property type="match status" value="5"/>
</dbReference>
<feature type="region of interest" description="Disordered" evidence="13">
    <location>
        <begin position="1"/>
        <end position="25"/>
    </location>
</feature>
<feature type="domain" description="C2H2-type" evidence="14">
    <location>
        <begin position="185"/>
        <end position="212"/>
    </location>
</feature>
<feature type="region of interest" description="Disordered" evidence="13">
    <location>
        <begin position="47"/>
        <end position="89"/>
    </location>
</feature>
<keyword evidence="4" id="KW-0677">Repeat</keyword>
<evidence type="ECO:0000256" key="6">
    <source>
        <dbReference type="ARBA" id="ARBA00022833"/>
    </source>
</evidence>
<feature type="domain" description="C2H2-type" evidence="14">
    <location>
        <begin position="267"/>
        <end position="285"/>
    </location>
</feature>
<dbReference type="OMA" id="CESACIR"/>
<evidence type="ECO:0000256" key="2">
    <source>
        <dbReference type="ARBA" id="ARBA00006991"/>
    </source>
</evidence>
<dbReference type="FunFam" id="3.30.160.60:FF:000207">
    <property type="entry name" value="zinc finger protein SNAI2"/>
    <property type="match status" value="1"/>
</dbReference>
<dbReference type="FunFam" id="3.30.160.60:FF:000706">
    <property type="entry name" value="Zinc finger protein"/>
    <property type="match status" value="1"/>
</dbReference>
<evidence type="ECO:0000256" key="5">
    <source>
        <dbReference type="ARBA" id="ARBA00022771"/>
    </source>
</evidence>
<sequence>GQQLLIHSLPQQPDPTCQTSLPSHVLGLPPPLARVRTKEETDAAHDLLELSRSLPRRGTQPPVTINSTYPPTPPTPDAPPPMGLGNGCVGSDNKFTTLIYITPQPQCSPITEFPLTPPSESNPSPAPPELAPSQLVIADGRAKKNKEGKERSKYTCSECGKNYATSSNLSRHKQTHRSLDSGNAKKCPVCGKMYVSMPALSMHILTHNLNHKCHVCGKAFSRPWLLQGHLRSHTGQKPYSCTVCRKSFADRSNLRAHMQTHSPSKNFQCSRCHKTFALKSYLNKHYESSCVKSASSISSPTSSVESRATPSPHRTNSYMNVMVA</sequence>
<feature type="domain" description="C2H2-type" evidence="14">
    <location>
        <begin position="211"/>
        <end position="238"/>
    </location>
</feature>
<dbReference type="PANTHER" id="PTHR24388">
    <property type="entry name" value="ZINC FINGER PROTEIN"/>
    <property type="match status" value="1"/>
</dbReference>
<evidence type="ECO:0000256" key="3">
    <source>
        <dbReference type="ARBA" id="ARBA00022723"/>
    </source>
</evidence>
<dbReference type="InterPro" id="IPR036236">
    <property type="entry name" value="Znf_C2H2_sf"/>
</dbReference>
<evidence type="ECO:0000256" key="10">
    <source>
        <dbReference type="ARBA" id="ARBA00023242"/>
    </source>
</evidence>
<evidence type="ECO:0000313" key="16">
    <source>
        <dbReference type="Proteomes" id="UP000318571"/>
    </source>
</evidence>
<dbReference type="GO" id="GO:0005634">
    <property type="term" value="C:nucleus"/>
    <property type="evidence" value="ECO:0007669"/>
    <property type="project" value="UniProtKB-SubCell"/>
</dbReference>
<dbReference type="PROSITE" id="PS50157">
    <property type="entry name" value="ZINC_FINGER_C2H2_2"/>
    <property type="match status" value="5"/>
</dbReference>
<evidence type="ECO:0000256" key="7">
    <source>
        <dbReference type="ARBA" id="ARBA00023015"/>
    </source>
</evidence>
<evidence type="ECO:0000259" key="14">
    <source>
        <dbReference type="PROSITE" id="PS50157"/>
    </source>
</evidence>
<reference evidence="15 16" key="1">
    <citation type="journal article" date="2018" name="Nat. Ecol. Evol.">
        <title>Genomic signatures of mitonuclear coevolution across populations of Tigriopus californicus.</title>
        <authorList>
            <person name="Barreto F.S."/>
            <person name="Watson E.T."/>
            <person name="Lima T.G."/>
            <person name="Willett C.S."/>
            <person name="Edmands S."/>
            <person name="Li W."/>
            <person name="Burton R.S."/>
        </authorList>
    </citation>
    <scope>NUCLEOTIDE SEQUENCE [LARGE SCALE GENOMIC DNA]</scope>
    <source>
        <strain evidence="15 16">San Diego</strain>
    </source>
</reference>
<dbReference type="AlphaFoldDB" id="A0A553N8L1"/>
<protein>
    <recommendedName>
        <fullName evidence="14">C2H2-type domain-containing protein</fullName>
    </recommendedName>
</protein>
<name>A0A553N8L1_TIGCA</name>
<evidence type="ECO:0000256" key="1">
    <source>
        <dbReference type="ARBA" id="ARBA00004123"/>
    </source>
</evidence>
<keyword evidence="5 12" id="KW-0863">Zinc-finger</keyword>
<dbReference type="SUPFAM" id="SSF57667">
    <property type="entry name" value="beta-beta-alpha zinc fingers"/>
    <property type="match status" value="3"/>
</dbReference>
<dbReference type="PANTHER" id="PTHR24388:SF38">
    <property type="entry name" value="PROTEIN SNAIL"/>
    <property type="match status" value="1"/>
</dbReference>
<keyword evidence="10" id="KW-0539">Nucleus</keyword>
<evidence type="ECO:0000256" key="13">
    <source>
        <dbReference type="SAM" id="MobiDB-lite"/>
    </source>
</evidence>
<comment type="similarity">
    <text evidence="11">Belongs to the snail C2H2-type zinc-finger protein family.</text>
</comment>
<dbReference type="GO" id="GO:0060562">
    <property type="term" value="P:epithelial tube morphogenesis"/>
    <property type="evidence" value="ECO:0007669"/>
    <property type="project" value="UniProtKB-ARBA"/>
</dbReference>
<accession>A0A553N8L1</accession>
<feature type="non-terminal residue" evidence="15">
    <location>
        <position position="1"/>
    </location>
</feature>
<dbReference type="GO" id="GO:0055059">
    <property type="term" value="P:asymmetric neuroblast division"/>
    <property type="evidence" value="ECO:0007669"/>
    <property type="project" value="UniProtKB-ARBA"/>
</dbReference>
<keyword evidence="16" id="KW-1185">Reference proteome</keyword>
<evidence type="ECO:0000256" key="12">
    <source>
        <dbReference type="PROSITE-ProRule" id="PRU00042"/>
    </source>
</evidence>
<keyword evidence="7" id="KW-0805">Transcription regulation</keyword>
<evidence type="ECO:0000313" key="15">
    <source>
        <dbReference type="EMBL" id="TRY61777.1"/>
    </source>
</evidence>
<comment type="subcellular location">
    <subcellularLocation>
        <location evidence="1">Nucleus</location>
    </subcellularLocation>
</comment>
<evidence type="ECO:0000256" key="11">
    <source>
        <dbReference type="ARBA" id="ARBA00037948"/>
    </source>
</evidence>
<dbReference type="FunFam" id="3.30.160.60:FF:001506">
    <property type="entry name" value="Zinc finger protein"/>
    <property type="match status" value="1"/>
</dbReference>
<dbReference type="GO" id="GO:0008270">
    <property type="term" value="F:zinc ion binding"/>
    <property type="evidence" value="ECO:0007669"/>
    <property type="project" value="UniProtKB-KW"/>
</dbReference>
<gene>
    <name evidence="15" type="ORF">TCAL_08464</name>
</gene>
<evidence type="ECO:0000256" key="9">
    <source>
        <dbReference type="ARBA" id="ARBA00023163"/>
    </source>
</evidence>
<dbReference type="FunFam" id="3.30.160.60:FF:000043">
    <property type="entry name" value="Scratch family zinc finger 2"/>
    <property type="match status" value="1"/>
</dbReference>
<dbReference type="Pfam" id="PF00096">
    <property type="entry name" value="zf-C2H2"/>
    <property type="match status" value="5"/>
</dbReference>
<dbReference type="GO" id="GO:0000978">
    <property type="term" value="F:RNA polymerase II cis-regulatory region sequence-specific DNA binding"/>
    <property type="evidence" value="ECO:0007669"/>
    <property type="project" value="TreeGrafter"/>
</dbReference>
<dbReference type="EMBL" id="VCGU01000459">
    <property type="protein sequence ID" value="TRY61777.1"/>
    <property type="molecule type" value="Genomic_DNA"/>
</dbReference>
<feature type="region of interest" description="Disordered" evidence="13">
    <location>
        <begin position="294"/>
        <end position="324"/>
    </location>
</feature>
<comment type="caution">
    <text evidence="15">The sequence shown here is derived from an EMBL/GenBank/DDBJ whole genome shotgun (WGS) entry which is preliminary data.</text>
</comment>
<comment type="similarity">
    <text evidence="2">Belongs to the krueppel C2H2-type zinc-finger protein family.</text>
</comment>
<dbReference type="GO" id="GO:0000981">
    <property type="term" value="F:DNA-binding transcription factor activity, RNA polymerase II-specific"/>
    <property type="evidence" value="ECO:0007669"/>
    <property type="project" value="TreeGrafter"/>
</dbReference>
<evidence type="ECO:0000256" key="4">
    <source>
        <dbReference type="ARBA" id="ARBA00022737"/>
    </source>
</evidence>
<dbReference type="PROSITE" id="PS00028">
    <property type="entry name" value="ZINC_FINGER_C2H2_1"/>
    <property type="match status" value="3"/>
</dbReference>
<dbReference type="Proteomes" id="UP000318571">
    <property type="component" value="Chromosome 8"/>
</dbReference>
<feature type="compositionally biased region" description="Polar residues" evidence="13">
    <location>
        <begin position="1"/>
        <end position="22"/>
    </location>
</feature>
<proteinExistence type="inferred from homology"/>